<organism evidence="1 2">
    <name type="scientific">Trichinella murrelli</name>
    <dbReference type="NCBI Taxonomy" id="144512"/>
    <lineage>
        <taxon>Eukaryota</taxon>
        <taxon>Metazoa</taxon>
        <taxon>Ecdysozoa</taxon>
        <taxon>Nematoda</taxon>
        <taxon>Enoplea</taxon>
        <taxon>Dorylaimia</taxon>
        <taxon>Trichinellida</taxon>
        <taxon>Trichinellidae</taxon>
        <taxon>Trichinella</taxon>
    </lineage>
</organism>
<protein>
    <submittedName>
        <fullName evidence="1">Uncharacterized protein</fullName>
    </submittedName>
</protein>
<dbReference type="AlphaFoldDB" id="A0A0V0TF37"/>
<name>A0A0V0TF37_9BILA</name>
<gene>
    <name evidence="1" type="ORF">T05_5877</name>
</gene>
<comment type="caution">
    <text evidence="1">The sequence shown here is derived from an EMBL/GenBank/DDBJ whole genome shotgun (WGS) entry which is preliminary data.</text>
</comment>
<keyword evidence="2" id="KW-1185">Reference proteome</keyword>
<accession>A0A0V0TF37</accession>
<evidence type="ECO:0000313" key="1">
    <source>
        <dbReference type="EMBL" id="KRX37625.1"/>
    </source>
</evidence>
<dbReference type="EMBL" id="JYDJ01000301">
    <property type="protein sequence ID" value="KRX37625.1"/>
    <property type="molecule type" value="Genomic_DNA"/>
</dbReference>
<dbReference type="Proteomes" id="UP000055048">
    <property type="component" value="Unassembled WGS sequence"/>
</dbReference>
<sequence length="59" mass="6151">MDHGYTRAHGNPLRRSAAFGVQQRRVTALTAVSEFPIAPDAISSCIAATGAASAAFFSK</sequence>
<reference evidence="1 2" key="1">
    <citation type="submission" date="2015-01" db="EMBL/GenBank/DDBJ databases">
        <title>Evolution of Trichinella species and genotypes.</title>
        <authorList>
            <person name="Korhonen P.K."/>
            <person name="Edoardo P."/>
            <person name="Giuseppe L.R."/>
            <person name="Gasser R.B."/>
        </authorList>
    </citation>
    <scope>NUCLEOTIDE SEQUENCE [LARGE SCALE GENOMIC DNA]</scope>
    <source>
        <strain evidence="1">ISS417</strain>
    </source>
</reference>
<evidence type="ECO:0000313" key="2">
    <source>
        <dbReference type="Proteomes" id="UP000055048"/>
    </source>
</evidence>
<proteinExistence type="predicted"/>